<keyword evidence="7" id="KW-0812">Transmembrane</keyword>
<dbReference type="EC" id="3.1.1.11" evidence="3"/>
<evidence type="ECO:0000313" key="9">
    <source>
        <dbReference type="EMBL" id="KAL0946594.1"/>
    </source>
</evidence>
<dbReference type="PANTHER" id="PTHR31321">
    <property type="entry name" value="ACYL-COA THIOESTER HYDROLASE YBHC-RELATED"/>
    <property type="match status" value="1"/>
</dbReference>
<keyword evidence="7" id="KW-1133">Transmembrane helix</keyword>
<comment type="similarity">
    <text evidence="2">Belongs to the pectinesterase family.</text>
</comment>
<dbReference type="SUPFAM" id="SSF51126">
    <property type="entry name" value="Pectin lyase-like"/>
    <property type="match status" value="1"/>
</dbReference>
<reference evidence="10" key="1">
    <citation type="submission" date="2024-06" db="EMBL/GenBank/DDBJ databases">
        <title>Multi-omics analyses provide insights into the biosynthesis of the anticancer antibiotic pleurotin in Hohenbuehelia grisea.</title>
        <authorList>
            <person name="Weaver J.A."/>
            <person name="Alberti F."/>
        </authorList>
    </citation>
    <scope>NUCLEOTIDE SEQUENCE [LARGE SCALE GENOMIC DNA]</scope>
    <source>
        <strain evidence="10">T-177</strain>
    </source>
</reference>
<dbReference type="InterPro" id="IPR000070">
    <property type="entry name" value="Pectinesterase_cat"/>
</dbReference>
<sequence>MTKGSNTSYNHDTLLLERFACRKMFCLNLFSVFLLYVSSVIAATARTSPPSGAKVVRQSGTQSGEFSTISSAVASLSSSGGTIFIYPGTYNEQVSINVPNVQVLCYTTDISSYKQNVVTITHNLNAQDNGGNDACATLRAEKDNFKLYNCNIKNTFGQGKQATAVAARGTKVGFYGAGMYGYQDTLLADGGYQYYSNRYIEGAVDYIYGKASAWFGECTLASNGGGSITANSRESASDPSYYVIDHSTIVQASSATSSLSSKVYLGRPWRVLARVVFQNSALPNLINAAGYSTLAAGATPIFSEYGNTGAGAGTSQRVTYTPINAAIFKNAVLGSDWSSWTDTSY</sequence>
<comment type="pathway">
    <text evidence="1">Glycan metabolism; pectin degradation; 2-dehydro-3-deoxy-D-gluconate from pectin: step 1/5.</text>
</comment>
<name>A0ABR3ITD4_9AGAR</name>
<dbReference type="PANTHER" id="PTHR31321:SF57">
    <property type="entry name" value="PECTINESTERASE 53-RELATED"/>
    <property type="match status" value="1"/>
</dbReference>
<accession>A0ABR3ITD4</accession>
<gene>
    <name evidence="9" type="ORF">HGRIS_012795</name>
</gene>
<dbReference type="InterPro" id="IPR011050">
    <property type="entry name" value="Pectin_lyase_fold/virulence"/>
</dbReference>
<dbReference type="EMBL" id="JASNQZ010000015">
    <property type="protein sequence ID" value="KAL0946594.1"/>
    <property type="molecule type" value="Genomic_DNA"/>
</dbReference>
<evidence type="ECO:0000256" key="3">
    <source>
        <dbReference type="ARBA" id="ARBA00013229"/>
    </source>
</evidence>
<protein>
    <recommendedName>
        <fullName evidence="3">pectinesterase</fullName>
        <ecNumber evidence="3">3.1.1.11</ecNumber>
    </recommendedName>
    <alternativeName>
        <fullName evidence="6">Pectin methylesterase A</fullName>
    </alternativeName>
</protein>
<evidence type="ECO:0000256" key="1">
    <source>
        <dbReference type="ARBA" id="ARBA00005184"/>
    </source>
</evidence>
<proteinExistence type="inferred from homology"/>
<feature type="domain" description="Pectinesterase catalytic" evidence="8">
    <location>
        <begin position="62"/>
        <end position="325"/>
    </location>
</feature>
<evidence type="ECO:0000256" key="6">
    <source>
        <dbReference type="ARBA" id="ARBA00042203"/>
    </source>
</evidence>
<evidence type="ECO:0000313" key="10">
    <source>
        <dbReference type="Proteomes" id="UP001556367"/>
    </source>
</evidence>
<dbReference type="InterPro" id="IPR012334">
    <property type="entry name" value="Pectin_lyas_fold"/>
</dbReference>
<keyword evidence="4" id="KW-0378">Hydrolase</keyword>
<dbReference type="Proteomes" id="UP001556367">
    <property type="component" value="Unassembled WGS sequence"/>
</dbReference>
<organism evidence="9 10">
    <name type="scientific">Hohenbuehelia grisea</name>
    <dbReference type="NCBI Taxonomy" id="104357"/>
    <lineage>
        <taxon>Eukaryota</taxon>
        <taxon>Fungi</taxon>
        <taxon>Dikarya</taxon>
        <taxon>Basidiomycota</taxon>
        <taxon>Agaricomycotina</taxon>
        <taxon>Agaricomycetes</taxon>
        <taxon>Agaricomycetidae</taxon>
        <taxon>Agaricales</taxon>
        <taxon>Pleurotineae</taxon>
        <taxon>Pleurotaceae</taxon>
        <taxon>Hohenbuehelia</taxon>
    </lineage>
</organism>
<evidence type="ECO:0000256" key="2">
    <source>
        <dbReference type="ARBA" id="ARBA00008891"/>
    </source>
</evidence>
<evidence type="ECO:0000256" key="7">
    <source>
        <dbReference type="SAM" id="Phobius"/>
    </source>
</evidence>
<keyword evidence="7" id="KW-0472">Membrane</keyword>
<keyword evidence="5" id="KW-0063">Aspartyl esterase</keyword>
<dbReference type="Gene3D" id="2.160.20.10">
    <property type="entry name" value="Single-stranded right-handed beta-helix, Pectin lyase-like"/>
    <property type="match status" value="1"/>
</dbReference>
<comment type="caution">
    <text evidence="9">The sequence shown here is derived from an EMBL/GenBank/DDBJ whole genome shotgun (WGS) entry which is preliminary data.</text>
</comment>
<evidence type="ECO:0000256" key="5">
    <source>
        <dbReference type="ARBA" id="ARBA00023085"/>
    </source>
</evidence>
<keyword evidence="10" id="KW-1185">Reference proteome</keyword>
<feature type="transmembrane region" description="Helical" evidence="7">
    <location>
        <begin position="25"/>
        <end position="45"/>
    </location>
</feature>
<evidence type="ECO:0000256" key="4">
    <source>
        <dbReference type="ARBA" id="ARBA00022801"/>
    </source>
</evidence>
<evidence type="ECO:0000259" key="8">
    <source>
        <dbReference type="Pfam" id="PF01095"/>
    </source>
</evidence>
<dbReference type="Pfam" id="PF01095">
    <property type="entry name" value="Pectinesterase"/>
    <property type="match status" value="1"/>
</dbReference>